<dbReference type="AlphaFoldDB" id="A0A9P5K777"/>
<evidence type="ECO:0000256" key="1">
    <source>
        <dbReference type="SAM" id="MobiDB-lite"/>
    </source>
</evidence>
<dbReference type="EMBL" id="QPMT01000010">
    <property type="protein sequence ID" value="KAF4861626.1"/>
    <property type="molecule type" value="Genomic_DNA"/>
</dbReference>
<dbReference type="Proteomes" id="UP000711996">
    <property type="component" value="Unassembled WGS sequence"/>
</dbReference>
<reference evidence="2" key="1">
    <citation type="submission" date="2019-06" db="EMBL/GenBank/DDBJ databases">
        <authorList>
            <person name="Gan P."/>
            <person name="Shirasu K."/>
        </authorList>
    </citation>
    <scope>NUCLEOTIDE SEQUENCE [LARGE SCALE GENOMIC DNA]</scope>
    <source>
        <strain evidence="2">CAD2</strain>
    </source>
</reference>
<organism evidence="2 3">
    <name type="scientific">Colletotrichum siamense</name>
    <name type="common">Anthracnose fungus</name>
    <dbReference type="NCBI Taxonomy" id="690259"/>
    <lineage>
        <taxon>Eukaryota</taxon>
        <taxon>Fungi</taxon>
        <taxon>Dikarya</taxon>
        <taxon>Ascomycota</taxon>
        <taxon>Pezizomycotina</taxon>
        <taxon>Sordariomycetes</taxon>
        <taxon>Hypocreomycetidae</taxon>
        <taxon>Glomerellales</taxon>
        <taxon>Glomerellaceae</taxon>
        <taxon>Colletotrichum</taxon>
        <taxon>Colletotrichum gloeosporioides species complex</taxon>
    </lineage>
</organism>
<feature type="compositionally biased region" description="Low complexity" evidence="1">
    <location>
        <begin position="105"/>
        <end position="121"/>
    </location>
</feature>
<evidence type="ECO:0000313" key="3">
    <source>
        <dbReference type="Proteomes" id="UP000711996"/>
    </source>
</evidence>
<sequence>MLQIAGPVTRVRLIGYAGRHSGTILCSRAKNLKETHVTLDVSFFPVSSQCPSQVSLNQICFAAICILHLRLCAVGCLVSSHPSRFRPNAIESLRDQPVRKGLTQPRAAHNLAPPNNAGGGG</sequence>
<name>A0A9P5K777_COLSI</name>
<gene>
    <name evidence="2" type="ORF">CGCSCA2_v004409</name>
</gene>
<protein>
    <submittedName>
        <fullName evidence="2">Uncharacterized protein</fullName>
    </submittedName>
</protein>
<comment type="caution">
    <text evidence="2">The sequence shown here is derived from an EMBL/GenBank/DDBJ whole genome shotgun (WGS) entry which is preliminary data.</text>
</comment>
<accession>A0A9P5K777</accession>
<evidence type="ECO:0000313" key="2">
    <source>
        <dbReference type="EMBL" id="KAF4861626.1"/>
    </source>
</evidence>
<keyword evidence="3" id="KW-1185">Reference proteome</keyword>
<feature type="region of interest" description="Disordered" evidence="1">
    <location>
        <begin position="96"/>
        <end position="121"/>
    </location>
</feature>
<proteinExistence type="predicted"/>